<dbReference type="AlphaFoldDB" id="A0A1I7YT77"/>
<proteinExistence type="predicted"/>
<organism evidence="1 2">
    <name type="scientific">Steinernema glaseri</name>
    <dbReference type="NCBI Taxonomy" id="37863"/>
    <lineage>
        <taxon>Eukaryota</taxon>
        <taxon>Metazoa</taxon>
        <taxon>Ecdysozoa</taxon>
        <taxon>Nematoda</taxon>
        <taxon>Chromadorea</taxon>
        <taxon>Rhabditida</taxon>
        <taxon>Tylenchina</taxon>
        <taxon>Panagrolaimomorpha</taxon>
        <taxon>Strongyloidoidea</taxon>
        <taxon>Steinernematidae</taxon>
        <taxon>Steinernema</taxon>
    </lineage>
</organism>
<accession>A0A1I7YT77</accession>
<reference evidence="2" key="1">
    <citation type="submission" date="2016-11" db="UniProtKB">
        <authorList>
            <consortium name="WormBaseParasite"/>
        </authorList>
    </citation>
    <scope>IDENTIFICATION</scope>
</reference>
<evidence type="ECO:0000313" key="1">
    <source>
        <dbReference type="Proteomes" id="UP000095287"/>
    </source>
</evidence>
<evidence type="ECO:0000313" key="2">
    <source>
        <dbReference type="WBParaSite" id="L893_g19479.t1"/>
    </source>
</evidence>
<name>A0A1I7YT77_9BILA</name>
<protein>
    <submittedName>
        <fullName evidence="2">Integrase catalytic domain-containing protein</fullName>
    </submittedName>
</protein>
<dbReference type="Proteomes" id="UP000095287">
    <property type="component" value="Unplaced"/>
</dbReference>
<sequence length="96" mass="10855">MDIWDAVTNGVTIDIISESNEKMSSNEGFFQIHNLLYRQTNPQRAHASVDDVVPAGAHKATCPQVGEWELLEDKHLHHEGQMVEQRSKCSRILAFP</sequence>
<dbReference type="WBParaSite" id="L893_g19479.t1">
    <property type="protein sequence ID" value="L893_g19479.t1"/>
    <property type="gene ID" value="L893_g19479"/>
</dbReference>
<keyword evidence="1" id="KW-1185">Reference proteome</keyword>